<proteinExistence type="predicted"/>
<protein>
    <recommendedName>
        <fullName evidence="4">Reverse transcriptase domain-containing protein</fullName>
    </recommendedName>
</protein>
<evidence type="ECO:0000313" key="3">
    <source>
        <dbReference type="Proteomes" id="UP000014760"/>
    </source>
</evidence>
<dbReference type="PANTHER" id="PTHR33395">
    <property type="entry name" value="TRANSCRIPTASE, PUTATIVE-RELATED-RELATED"/>
    <property type="match status" value="1"/>
</dbReference>
<dbReference type="PANTHER" id="PTHR33395:SF22">
    <property type="entry name" value="REVERSE TRANSCRIPTASE DOMAIN-CONTAINING PROTEIN"/>
    <property type="match status" value="1"/>
</dbReference>
<organism evidence="1">
    <name type="scientific">Capitella teleta</name>
    <name type="common">Polychaete worm</name>
    <dbReference type="NCBI Taxonomy" id="283909"/>
    <lineage>
        <taxon>Eukaryota</taxon>
        <taxon>Metazoa</taxon>
        <taxon>Spiralia</taxon>
        <taxon>Lophotrochozoa</taxon>
        <taxon>Annelida</taxon>
        <taxon>Polychaeta</taxon>
        <taxon>Sedentaria</taxon>
        <taxon>Scolecida</taxon>
        <taxon>Capitellidae</taxon>
        <taxon>Capitella</taxon>
    </lineage>
</organism>
<keyword evidence="3" id="KW-1185">Reference proteome</keyword>
<dbReference type="Proteomes" id="UP000014760">
    <property type="component" value="Unassembled WGS sequence"/>
</dbReference>
<dbReference type="AlphaFoldDB" id="R7TGI0"/>
<sequence>IFLTPVTNTDIIQAIAKLKKTASAGQDTLKPNIIKGIANQISHPFAYIINLVFQNSSVPDELKFANVTPIFKAENPAELQNYRPISVLPAFSKILERLIHDRL</sequence>
<dbReference type="EnsemblMetazoa" id="CapteT80551">
    <property type="protein sequence ID" value="CapteP80551"/>
    <property type="gene ID" value="CapteG80551"/>
</dbReference>
<dbReference type="EMBL" id="AMQN01030178">
    <property type="status" value="NOT_ANNOTATED_CDS"/>
    <property type="molecule type" value="Genomic_DNA"/>
</dbReference>
<reference evidence="1 3" key="2">
    <citation type="journal article" date="2013" name="Nature">
        <title>Insights into bilaterian evolution from three spiralian genomes.</title>
        <authorList>
            <person name="Simakov O."/>
            <person name="Marletaz F."/>
            <person name="Cho S.J."/>
            <person name="Edsinger-Gonzales E."/>
            <person name="Havlak P."/>
            <person name="Hellsten U."/>
            <person name="Kuo D.H."/>
            <person name="Larsson T."/>
            <person name="Lv J."/>
            <person name="Arendt D."/>
            <person name="Savage R."/>
            <person name="Osoegawa K."/>
            <person name="de Jong P."/>
            <person name="Grimwood J."/>
            <person name="Chapman J.A."/>
            <person name="Shapiro H."/>
            <person name="Aerts A."/>
            <person name="Otillar R.P."/>
            <person name="Terry A.Y."/>
            <person name="Boore J.L."/>
            <person name="Grigoriev I.V."/>
            <person name="Lindberg D.R."/>
            <person name="Seaver E.C."/>
            <person name="Weisblat D.A."/>
            <person name="Putnam N.H."/>
            <person name="Rokhsar D.S."/>
        </authorList>
    </citation>
    <scope>NUCLEOTIDE SEQUENCE</scope>
    <source>
        <strain evidence="1 3">I ESC-2004</strain>
    </source>
</reference>
<reference evidence="3" key="1">
    <citation type="submission" date="2012-12" db="EMBL/GenBank/DDBJ databases">
        <authorList>
            <person name="Hellsten U."/>
            <person name="Grimwood J."/>
            <person name="Chapman J.A."/>
            <person name="Shapiro H."/>
            <person name="Aerts A."/>
            <person name="Otillar R.P."/>
            <person name="Terry A.Y."/>
            <person name="Boore J.L."/>
            <person name="Simakov O."/>
            <person name="Marletaz F."/>
            <person name="Cho S.-J."/>
            <person name="Edsinger-Gonzales E."/>
            <person name="Havlak P."/>
            <person name="Kuo D.-H."/>
            <person name="Larsson T."/>
            <person name="Lv J."/>
            <person name="Arendt D."/>
            <person name="Savage R."/>
            <person name="Osoegawa K."/>
            <person name="de Jong P."/>
            <person name="Lindberg D.R."/>
            <person name="Seaver E.C."/>
            <person name="Weisblat D.A."/>
            <person name="Putnam N.H."/>
            <person name="Grigoriev I.V."/>
            <person name="Rokhsar D.S."/>
        </authorList>
    </citation>
    <scope>NUCLEOTIDE SEQUENCE</scope>
    <source>
        <strain evidence="3">I ESC-2004</strain>
    </source>
</reference>
<dbReference type="GO" id="GO:0007508">
    <property type="term" value="P:larval heart development"/>
    <property type="evidence" value="ECO:0007669"/>
    <property type="project" value="TreeGrafter"/>
</dbReference>
<reference evidence="2" key="3">
    <citation type="submission" date="2015-06" db="UniProtKB">
        <authorList>
            <consortium name="EnsemblMetazoa"/>
        </authorList>
    </citation>
    <scope>IDENTIFICATION</scope>
</reference>
<feature type="non-terminal residue" evidence="1">
    <location>
        <position position="103"/>
    </location>
</feature>
<dbReference type="HOGENOM" id="CLU_118269_2_0_1"/>
<evidence type="ECO:0008006" key="4">
    <source>
        <dbReference type="Google" id="ProtNLM"/>
    </source>
</evidence>
<dbReference type="OrthoDB" id="9390935at2759"/>
<evidence type="ECO:0000313" key="2">
    <source>
        <dbReference type="EnsemblMetazoa" id="CapteP80551"/>
    </source>
</evidence>
<dbReference type="EMBL" id="KB309958">
    <property type="protein sequence ID" value="ELT92893.1"/>
    <property type="molecule type" value="Genomic_DNA"/>
</dbReference>
<gene>
    <name evidence="1" type="ORF">CAPTEDRAFT_80551</name>
</gene>
<dbReference type="GO" id="GO:0031012">
    <property type="term" value="C:extracellular matrix"/>
    <property type="evidence" value="ECO:0007669"/>
    <property type="project" value="TreeGrafter"/>
</dbReference>
<evidence type="ECO:0000313" key="1">
    <source>
        <dbReference type="EMBL" id="ELT92893.1"/>
    </source>
</evidence>
<feature type="non-terminal residue" evidence="1">
    <location>
        <position position="1"/>
    </location>
</feature>
<name>R7TGI0_CAPTE</name>
<accession>R7TGI0</accession>
<dbReference type="GO" id="GO:0061343">
    <property type="term" value="P:cell adhesion involved in heart morphogenesis"/>
    <property type="evidence" value="ECO:0007669"/>
    <property type="project" value="TreeGrafter"/>
</dbReference>